<keyword evidence="2" id="KW-0732">Signal</keyword>
<dbReference type="Proteomes" id="UP000694845">
    <property type="component" value="Unplaced"/>
</dbReference>
<evidence type="ECO:0000313" key="4">
    <source>
        <dbReference type="RefSeq" id="XP_022111848.1"/>
    </source>
</evidence>
<reference evidence="4" key="1">
    <citation type="submission" date="2025-08" db="UniProtKB">
        <authorList>
            <consortium name="RefSeq"/>
        </authorList>
    </citation>
    <scope>IDENTIFICATION</scope>
</reference>
<gene>
    <name evidence="4" type="primary">LOC110991056</name>
</gene>
<accession>A0A8B8A294</accession>
<evidence type="ECO:0000313" key="3">
    <source>
        <dbReference type="Proteomes" id="UP000694845"/>
    </source>
</evidence>
<feature type="chain" id="PRO_5034561143" evidence="2">
    <location>
        <begin position="25"/>
        <end position="133"/>
    </location>
</feature>
<organism evidence="3 4">
    <name type="scientific">Acanthaster planci</name>
    <name type="common">Crown-of-thorns starfish</name>
    <dbReference type="NCBI Taxonomy" id="133434"/>
    <lineage>
        <taxon>Eukaryota</taxon>
        <taxon>Metazoa</taxon>
        <taxon>Echinodermata</taxon>
        <taxon>Eleutherozoa</taxon>
        <taxon>Asterozoa</taxon>
        <taxon>Asteroidea</taxon>
        <taxon>Valvatacea</taxon>
        <taxon>Valvatida</taxon>
        <taxon>Acanthasteridae</taxon>
        <taxon>Acanthaster</taxon>
    </lineage>
</organism>
<dbReference type="AlphaFoldDB" id="A0A8B8A294"/>
<evidence type="ECO:0000256" key="1">
    <source>
        <dbReference type="SAM" id="MobiDB-lite"/>
    </source>
</evidence>
<feature type="compositionally biased region" description="Polar residues" evidence="1">
    <location>
        <begin position="43"/>
        <end position="56"/>
    </location>
</feature>
<dbReference type="PROSITE" id="PS51257">
    <property type="entry name" value="PROKAR_LIPOPROTEIN"/>
    <property type="match status" value="1"/>
</dbReference>
<sequence length="133" mass="14810">MRFCCVAAVLTTVCVLAGCLVARAAPRKGGAGEGVDPWWKRNFSPQSPEESDGDFNTNGLVQRILNRLEQRLFGSDLSEAESWGDNQGQQLELERYRPADEEDGFIDAKEVPDDTPLTKRKCLGRFQPYALNC</sequence>
<dbReference type="GeneID" id="110991056"/>
<evidence type="ECO:0000256" key="2">
    <source>
        <dbReference type="SAM" id="SignalP"/>
    </source>
</evidence>
<dbReference type="RefSeq" id="XP_022111848.1">
    <property type="nucleotide sequence ID" value="XM_022256156.1"/>
</dbReference>
<proteinExistence type="predicted"/>
<dbReference type="KEGG" id="aplc:110991056"/>
<protein>
    <submittedName>
        <fullName evidence="4">Uncharacterized protein LOC110991056</fullName>
    </submittedName>
</protein>
<name>A0A8B8A294_ACAPL</name>
<keyword evidence="3" id="KW-1185">Reference proteome</keyword>
<feature type="signal peptide" evidence="2">
    <location>
        <begin position="1"/>
        <end position="24"/>
    </location>
</feature>
<feature type="region of interest" description="Disordered" evidence="1">
    <location>
        <begin position="27"/>
        <end position="56"/>
    </location>
</feature>